<dbReference type="Proteomes" id="UP000663848">
    <property type="component" value="Unassembled WGS sequence"/>
</dbReference>
<reference evidence="4" key="1">
    <citation type="submission" date="2021-02" db="EMBL/GenBank/DDBJ databases">
        <authorList>
            <person name="Nowell W R."/>
        </authorList>
    </citation>
    <scope>NUCLEOTIDE SEQUENCE</scope>
</reference>
<sequence>VVDGQDCDIHVEISGLPPPQIKWSYLAEDLVTNAKYNIKSDGNHYQLRIHHATAKDAGEYQIICSNNLGRITGKINVRIS</sequence>
<dbReference type="Gene3D" id="2.60.40.10">
    <property type="entry name" value="Immunoglobulins"/>
    <property type="match status" value="1"/>
</dbReference>
<dbReference type="InterPro" id="IPR036179">
    <property type="entry name" value="Ig-like_dom_sf"/>
</dbReference>
<accession>A0A822F3W7</accession>
<dbReference type="AlphaFoldDB" id="A0A822F3W7"/>
<dbReference type="Pfam" id="PF07679">
    <property type="entry name" value="I-set"/>
    <property type="match status" value="1"/>
</dbReference>
<dbReference type="FunFam" id="2.60.40.10:FF:000032">
    <property type="entry name" value="palladin isoform X1"/>
    <property type="match status" value="1"/>
</dbReference>
<dbReference type="PANTHER" id="PTHR14340">
    <property type="entry name" value="MICROFIBRIL-ASSOCIATED GLYCOPROTEIN 3"/>
    <property type="match status" value="1"/>
</dbReference>
<evidence type="ECO:0000256" key="1">
    <source>
        <dbReference type="ARBA" id="ARBA00023157"/>
    </source>
</evidence>
<protein>
    <recommendedName>
        <fullName evidence="3">Immunoglobulin I-set domain-containing protein</fullName>
    </recommendedName>
</protein>
<name>A0A822F3W7_9BILA</name>
<dbReference type="EMBL" id="CAJOBR010078469">
    <property type="protein sequence ID" value="CAF5117425.1"/>
    <property type="molecule type" value="Genomic_DNA"/>
</dbReference>
<gene>
    <name evidence="4" type="ORF">QYT958_LOCUS45837</name>
</gene>
<evidence type="ECO:0000256" key="2">
    <source>
        <dbReference type="ARBA" id="ARBA00023319"/>
    </source>
</evidence>
<feature type="non-terminal residue" evidence="4">
    <location>
        <position position="1"/>
    </location>
</feature>
<keyword evidence="2" id="KW-0393">Immunoglobulin domain</keyword>
<proteinExistence type="predicted"/>
<keyword evidence="1" id="KW-1015">Disulfide bond</keyword>
<dbReference type="InterPro" id="IPR013783">
    <property type="entry name" value="Ig-like_fold"/>
</dbReference>
<dbReference type="PANTHER" id="PTHR14340:SF9">
    <property type="entry name" value="FIBRONECTIN TYPE-III DOMAIN-CONTAINING PROTEIN"/>
    <property type="match status" value="1"/>
</dbReference>
<organism evidence="4 5">
    <name type="scientific">Rotaria socialis</name>
    <dbReference type="NCBI Taxonomy" id="392032"/>
    <lineage>
        <taxon>Eukaryota</taxon>
        <taxon>Metazoa</taxon>
        <taxon>Spiralia</taxon>
        <taxon>Gnathifera</taxon>
        <taxon>Rotifera</taxon>
        <taxon>Eurotatoria</taxon>
        <taxon>Bdelloidea</taxon>
        <taxon>Philodinida</taxon>
        <taxon>Philodinidae</taxon>
        <taxon>Rotaria</taxon>
    </lineage>
</organism>
<comment type="caution">
    <text evidence="4">The sequence shown here is derived from an EMBL/GenBank/DDBJ whole genome shotgun (WGS) entry which is preliminary data.</text>
</comment>
<feature type="domain" description="Immunoglobulin I-set" evidence="3">
    <location>
        <begin position="3"/>
        <end position="78"/>
    </location>
</feature>
<evidence type="ECO:0000313" key="4">
    <source>
        <dbReference type="EMBL" id="CAF5117425.1"/>
    </source>
</evidence>
<dbReference type="SUPFAM" id="SSF48726">
    <property type="entry name" value="Immunoglobulin"/>
    <property type="match status" value="1"/>
</dbReference>
<evidence type="ECO:0000313" key="5">
    <source>
        <dbReference type="Proteomes" id="UP000663848"/>
    </source>
</evidence>
<evidence type="ECO:0000259" key="3">
    <source>
        <dbReference type="Pfam" id="PF07679"/>
    </source>
</evidence>
<dbReference type="InterPro" id="IPR013098">
    <property type="entry name" value="Ig_I-set"/>
</dbReference>
<feature type="non-terminal residue" evidence="4">
    <location>
        <position position="80"/>
    </location>
</feature>